<dbReference type="EMBL" id="CAJNON010000085">
    <property type="protein sequence ID" value="CAF0940001.1"/>
    <property type="molecule type" value="Genomic_DNA"/>
</dbReference>
<dbReference type="EMBL" id="CAJOAY010003106">
    <property type="protein sequence ID" value="CAF4002380.1"/>
    <property type="molecule type" value="Genomic_DNA"/>
</dbReference>
<feature type="compositionally biased region" description="Basic and acidic residues" evidence="1">
    <location>
        <begin position="248"/>
        <end position="257"/>
    </location>
</feature>
<dbReference type="Proteomes" id="UP000663881">
    <property type="component" value="Unassembled WGS sequence"/>
</dbReference>
<name>A0A814CH09_9BILA</name>
<organism evidence="2 4">
    <name type="scientific">Adineta steineri</name>
    <dbReference type="NCBI Taxonomy" id="433720"/>
    <lineage>
        <taxon>Eukaryota</taxon>
        <taxon>Metazoa</taxon>
        <taxon>Spiralia</taxon>
        <taxon>Gnathifera</taxon>
        <taxon>Rotifera</taxon>
        <taxon>Eurotatoria</taxon>
        <taxon>Bdelloidea</taxon>
        <taxon>Adinetida</taxon>
        <taxon>Adinetidae</taxon>
        <taxon>Adineta</taxon>
    </lineage>
</organism>
<feature type="region of interest" description="Disordered" evidence="1">
    <location>
        <begin position="248"/>
        <end position="268"/>
    </location>
</feature>
<dbReference type="Proteomes" id="UP000663891">
    <property type="component" value="Unassembled WGS sequence"/>
</dbReference>
<evidence type="ECO:0000313" key="2">
    <source>
        <dbReference type="EMBL" id="CAF0940001.1"/>
    </source>
</evidence>
<dbReference type="AlphaFoldDB" id="A0A814CH09"/>
<sequence>MPVTATDLPADHDPEKPNHMIFWLDKFIGDPTKYTHLKKAFGSNTDPRCETWTMLNDKDYDRMLASGDAVSIVFEGVVFLLQAFDDEQDCLNAFEKNQGKRIFFITSGTMGRSAVPKIIEGHRNVFTDRITNESYSSVYVFCHNIENQLDWCMDYLDYVQTFNHEADLLQRMTHDIADYFFERGRRILEDNEPQEALKHLHWAKRLYHQYEKLDMKKGTDDHIQTKESKESRDVNAFIESIEAKLFKDSSDERGKDSDNDEPCGEACS</sequence>
<feature type="compositionally biased region" description="Acidic residues" evidence="1">
    <location>
        <begin position="258"/>
        <end position="268"/>
    </location>
</feature>
<evidence type="ECO:0000313" key="3">
    <source>
        <dbReference type="EMBL" id="CAF4002380.1"/>
    </source>
</evidence>
<dbReference type="OrthoDB" id="10019680at2759"/>
<accession>A0A814CH09</accession>
<protein>
    <submittedName>
        <fullName evidence="2">Uncharacterized protein</fullName>
    </submittedName>
</protein>
<evidence type="ECO:0000256" key="1">
    <source>
        <dbReference type="SAM" id="MobiDB-lite"/>
    </source>
</evidence>
<reference evidence="2" key="1">
    <citation type="submission" date="2021-02" db="EMBL/GenBank/DDBJ databases">
        <authorList>
            <person name="Nowell W R."/>
        </authorList>
    </citation>
    <scope>NUCLEOTIDE SEQUENCE</scope>
</reference>
<comment type="caution">
    <text evidence="2">The sequence shown here is derived from an EMBL/GenBank/DDBJ whole genome shotgun (WGS) entry which is preliminary data.</text>
</comment>
<evidence type="ECO:0000313" key="4">
    <source>
        <dbReference type="Proteomes" id="UP000663891"/>
    </source>
</evidence>
<gene>
    <name evidence="3" type="ORF">OKA104_LOCUS29862</name>
    <name evidence="2" type="ORF">VCS650_LOCUS11439</name>
</gene>
<proteinExistence type="predicted"/>